<dbReference type="Proteomes" id="UP001222030">
    <property type="component" value="Unassembled WGS sequence"/>
</dbReference>
<keyword evidence="3" id="KW-1185">Reference proteome</keyword>
<protein>
    <recommendedName>
        <fullName evidence="4">AAA domain-containing protein</fullName>
    </recommendedName>
</protein>
<reference evidence="2 3" key="1">
    <citation type="submission" date="2023-01" db="EMBL/GenBank/DDBJ databases">
        <title>Novel species of the genus Vogesella isolated from rivers.</title>
        <authorList>
            <person name="Lu H."/>
        </authorList>
    </citation>
    <scope>NUCLEOTIDE SEQUENCE [LARGE SCALE GENOMIC DNA]</scope>
    <source>
        <strain evidence="2 3">LYT5W</strain>
    </source>
</reference>
<evidence type="ECO:0000313" key="3">
    <source>
        <dbReference type="Proteomes" id="UP001222030"/>
    </source>
</evidence>
<feature type="region of interest" description="Disordered" evidence="1">
    <location>
        <begin position="456"/>
        <end position="480"/>
    </location>
</feature>
<organism evidence="2 3">
    <name type="scientific">Vogesella margarita</name>
    <dbReference type="NCBI Taxonomy" id="2984199"/>
    <lineage>
        <taxon>Bacteria</taxon>
        <taxon>Pseudomonadati</taxon>
        <taxon>Pseudomonadota</taxon>
        <taxon>Betaproteobacteria</taxon>
        <taxon>Neisseriales</taxon>
        <taxon>Chromobacteriaceae</taxon>
        <taxon>Vogesella</taxon>
    </lineage>
</organism>
<comment type="caution">
    <text evidence="2">The sequence shown here is derived from an EMBL/GenBank/DDBJ whole genome shotgun (WGS) entry which is preliminary data.</text>
</comment>
<name>A0ABT5IPB8_9NEIS</name>
<evidence type="ECO:0000313" key="2">
    <source>
        <dbReference type="EMBL" id="MDC7714419.1"/>
    </source>
</evidence>
<proteinExistence type="predicted"/>
<dbReference type="RefSeq" id="WP_272772158.1">
    <property type="nucleotide sequence ID" value="NZ_JAQQLE010000008.1"/>
</dbReference>
<sequence>MTESYKQHEWLGWFDRFDTDESIRLAAYLPGVLVQNLAHLSVEEACQKLDQAWKAIFVPGPQHVELLRCLLEQARGFASSSYPTVKDYNRRRCSYMQGASAPQPIRCLTGLAGVSKSSLIQAFERICRLQPTAEFQTEGQRLMLYPVRYVKINGQPSVVGILQGMSNPVALAGRRMTGMTGLMAHVGDWFMATATSTLVVDEMQFFTQSSSASTKTSHLIMTLANLGPPLVYVANFSLVKKLMLRPQEERDRLLAAPMVLDPPAADDQWWSDAIREYLAVSSDTFRLDAVSHAAVLHHYTAGLFRALRQLLLQAYREARAQDKDVVTLEEVKLAYGSRAYSSHRKDVEDLASLSISSQMAEKRPDLVCPFIEVQIAGKVAKPTAPQQPQTLCSPPDVPAALIESTISASAKATLRDLREVANQPSEERTTAAVTRLPKRTPVTAQSLHLGAQVLRDVLKPSHSVTKQPRAPQDSGDDTAS</sequence>
<evidence type="ECO:0000256" key="1">
    <source>
        <dbReference type="SAM" id="MobiDB-lite"/>
    </source>
</evidence>
<dbReference type="EMBL" id="JAQQLE010000008">
    <property type="protein sequence ID" value="MDC7714419.1"/>
    <property type="molecule type" value="Genomic_DNA"/>
</dbReference>
<gene>
    <name evidence="2" type="ORF">PQU96_09795</name>
</gene>
<accession>A0ABT5IPB8</accession>
<evidence type="ECO:0008006" key="4">
    <source>
        <dbReference type="Google" id="ProtNLM"/>
    </source>
</evidence>